<dbReference type="SUPFAM" id="SSF53383">
    <property type="entry name" value="PLP-dependent transferases"/>
    <property type="match status" value="1"/>
</dbReference>
<dbReference type="EMBL" id="CP016172">
    <property type="protein sequence ID" value="ANN77838.1"/>
    <property type="molecule type" value="Genomic_DNA"/>
</dbReference>
<keyword evidence="3 6" id="KW-0663">Pyridoxal phosphate</keyword>
<evidence type="ECO:0000256" key="3">
    <source>
        <dbReference type="ARBA" id="ARBA00022898"/>
    </source>
</evidence>
<dbReference type="Gene3D" id="3.90.1150.10">
    <property type="entry name" value="Aspartate Aminotransferase, domain 1"/>
    <property type="match status" value="1"/>
</dbReference>
<feature type="modified residue" description="N6-(pyridoxal phosphate)lysine" evidence="6">
    <location>
        <position position="213"/>
    </location>
</feature>
<evidence type="ECO:0000256" key="4">
    <source>
        <dbReference type="ARBA" id="ARBA00023239"/>
    </source>
</evidence>
<dbReference type="Gene3D" id="3.40.640.10">
    <property type="entry name" value="Type I PLP-dependent aspartate aminotransferase-like (Major domain)"/>
    <property type="match status" value="1"/>
</dbReference>
<dbReference type="GO" id="GO:0047804">
    <property type="term" value="F:cysteine-S-conjugate beta-lyase activity"/>
    <property type="evidence" value="ECO:0007669"/>
    <property type="project" value="InterPro"/>
</dbReference>
<keyword evidence="9" id="KW-1185">Reference proteome</keyword>
<dbReference type="STRING" id="463014.BAU07_12680"/>
<dbReference type="PANTHER" id="PTHR43500:SF1">
    <property type="entry name" value="CYSTATHIONINE BETA-LYASE-RELATED"/>
    <property type="match status" value="1"/>
</dbReference>
<dbReference type="GO" id="GO:0030170">
    <property type="term" value="F:pyridoxal phosphate binding"/>
    <property type="evidence" value="ECO:0007669"/>
    <property type="project" value="InterPro"/>
</dbReference>
<comment type="catalytic activity">
    <reaction evidence="5">
        <text>L,L-cystathionine + H2O = L-homocysteine + pyruvate + NH4(+)</text>
        <dbReference type="Rhea" id="RHEA:13965"/>
        <dbReference type="ChEBI" id="CHEBI:15361"/>
        <dbReference type="ChEBI" id="CHEBI:15377"/>
        <dbReference type="ChEBI" id="CHEBI:28938"/>
        <dbReference type="ChEBI" id="CHEBI:58161"/>
        <dbReference type="ChEBI" id="CHEBI:58199"/>
    </reaction>
</comment>
<dbReference type="InterPro" id="IPR015424">
    <property type="entry name" value="PyrdxlP-dep_Trfase"/>
</dbReference>
<dbReference type="PANTHER" id="PTHR43500">
    <property type="entry name" value="CYSTATHIONINE BETA-LYASE-RELATED"/>
    <property type="match status" value="1"/>
</dbReference>
<proteinExistence type="inferred from homology"/>
<evidence type="ECO:0000256" key="1">
    <source>
        <dbReference type="ARBA" id="ARBA00001933"/>
    </source>
</evidence>
<evidence type="ECO:0000256" key="5">
    <source>
        <dbReference type="ARBA" id="ARBA00047517"/>
    </source>
</evidence>
<dbReference type="KEGG" id="bfz:BAU07_12680"/>
<evidence type="ECO:0000313" key="9">
    <source>
        <dbReference type="Proteomes" id="UP000091926"/>
    </source>
</evidence>
<sequence length="406" mass="43758">MSALDELRPATRLVHAGQPDCSNGTAPVNIPVVRTSTVRFRDCEEMDAIHHRRDGGETISAYGRHGTETHRALEEALCTLEGGHRALLCPSGLGAISLSFLALTHSGAHVLASDNVYQPIKRIDAALLRKMGVEVSFFSASKDRVQDHLRPNTTLIYSESPGSSLYEMADLQVLGAEAARRGIALVVDNTWASGYLFNPLASGATVSILANTKYISGHSDLMQGAVVLGDPALAKTFDAAYDAMGFCVGADDAYLALRGLRTLGVRMERHGDNALKVAEHLRRLPRVRRVYCPALPDHPGHELWKRDFRGTNGLISVEFDDFEWARITAVADHLSLFSIGASWGGYESLALPTHGDKLASQSSWSGAAGVLRLHIGLEDPQDLIDDLVRAIDLAANLPIPIGAAIS</sequence>
<dbReference type="GO" id="GO:0019450">
    <property type="term" value="P:L-cysteine catabolic process to pyruvate"/>
    <property type="evidence" value="ECO:0007669"/>
    <property type="project" value="TreeGrafter"/>
</dbReference>
<gene>
    <name evidence="8" type="ORF">BAU07_12680</name>
</gene>
<comment type="cofactor">
    <cofactor evidence="1 7">
        <name>pyridoxal 5'-phosphate</name>
        <dbReference type="ChEBI" id="CHEBI:597326"/>
    </cofactor>
</comment>
<keyword evidence="4 8" id="KW-0456">Lyase</keyword>
<evidence type="ECO:0000256" key="6">
    <source>
        <dbReference type="PIRSR" id="PIRSR001434-2"/>
    </source>
</evidence>
<dbReference type="InterPro" id="IPR015422">
    <property type="entry name" value="PyrdxlP-dep_Trfase_small"/>
</dbReference>
<dbReference type="InterPro" id="IPR015421">
    <property type="entry name" value="PyrdxlP-dep_Trfase_major"/>
</dbReference>
<dbReference type="AlphaFoldDB" id="A0A193GDZ6"/>
<organism evidence="8 9">
    <name type="scientific">Bordetella flabilis</name>
    <dbReference type="NCBI Taxonomy" id="463014"/>
    <lineage>
        <taxon>Bacteria</taxon>
        <taxon>Pseudomonadati</taxon>
        <taxon>Pseudomonadota</taxon>
        <taxon>Betaproteobacteria</taxon>
        <taxon>Burkholderiales</taxon>
        <taxon>Alcaligenaceae</taxon>
        <taxon>Bordetella</taxon>
    </lineage>
</organism>
<dbReference type="FunFam" id="3.40.640.10:FF:000046">
    <property type="entry name" value="Cystathionine gamma-lyase"/>
    <property type="match status" value="1"/>
</dbReference>
<evidence type="ECO:0000256" key="7">
    <source>
        <dbReference type="RuleBase" id="RU362118"/>
    </source>
</evidence>
<dbReference type="PIRSF" id="PIRSF001434">
    <property type="entry name" value="CGS"/>
    <property type="match status" value="1"/>
</dbReference>
<dbReference type="InterPro" id="IPR000277">
    <property type="entry name" value="Cys/Met-Metab_PyrdxlP-dep_enz"/>
</dbReference>
<evidence type="ECO:0000256" key="2">
    <source>
        <dbReference type="ARBA" id="ARBA00009077"/>
    </source>
</evidence>
<dbReference type="Proteomes" id="UP000091926">
    <property type="component" value="Chromosome"/>
</dbReference>
<protein>
    <submittedName>
        <fullName evidence="8">Cystathionine beta-lyase</fullName>
    </submittedName>
</protein>
<dbReference type="RefSeq" id="WP_066658154.1">
    <property type="nucleotide sequence ID" value="NZ_CBCSCL010000001.1"/>
</dbReference>
<accession>A0A193GDZ6</accession>
<comment type="similarity">
    <text evidence="2 7">Belongs to the trans-sulfuration enzymes family.</text>
</comment>
<dbReference type="GO" id="GO:0019346">
    <property type="term" value="P:transsulfuration"/>
    <property type="evidence" value="ECO:0007669"/>
    <property type="project" value="InterPro"/>
</dbReference>
<evidence type="ECO:0000313" key="8">
    <source>
        <dbReference type="EMBL" id="ANN77838.1"/>
    </source>
</evidence>
<dbReference type="InterPro" id="IPR006233">
    <property type="entry name" value="Cys_b_lyase_bac"/>
</dbReference>
<dbReference type="OrthoDB" id="9805807at2"/>
<name>A0A193GDZ6_9BORD</name>
<dbReference type="Pfam" id="PF01053">
    <property type="entry name" value="Cys_Met_Meta_PP"/>
    <property type="match status" value="1"/>
</dbReference>
<reference evidence="8 9" key="1">
    <citation type="submission" date="2016-06" db="EMBL/GenBank/DDBJ databases">
        <title>Complete genome sequences of Bordetella bronchialis and Bordetella flabilis.</title>
        <authorList>
            <person name="LiPuma J.J."/>
            <person name="Spilker T."/>
        </authorList>
    </citation>
    <scope>NUCLEOTIDE SEQUENCE [LARGE SCALE GENOMIC DNA]</scope>
    <source>
        <strain evidence="8 9">AU10664</strain>
    </source>
</reference>